<comment type="caution">
    <text evidence="12">The sequence shown here is derived from an EMBL/GenBank/DDBJ whole genome shotgun (WGS) entry which is preliminary data.</text>
</comment>
<dbReference type="SUPFAM" id="SSF52540">
    <property type="entry name" value="P-loop containing nucleoside triphosphate hydrolases"/>
    <property type="match status" value="1"/>
</dbReference>
<dbReference type="PANTHER" id="PTHR42781:SF4">
    <property type="entry name" value="SPERMIDINE_PUTRESCINE IMPORT ATP-BINDING PROTEIN POTA"/>
    <property type="match status" value="1"/>
</dbReference>
<evidence type="ECO:0000256" key="7">
    <source>
        <dbReference type="ARBA" id="ARBA00038781"/>
    </source>
</evidence>
<dbReference type="SMART" id="SM00382">
    <property type="entry name" value="AAA"/>
    <property type="match status" value="1"/>
</dbReference>
<sequence>MTNPKHLELHGLTKVYDGSVRAVDDVDLSVREGEFVTLVGPSGCGKSTTLRMLAGFVEPTEGTVEMNFTDITQAPPDKRDVGMVFQSIALFPHMSVKENIAYGMRVADKSFTESEVDERVTEMLELIEMPGYEDRMPEQLSGGQSQRVGLARALALEPEMLLLDEPLSALDEKLREHMQTELTRIQRELGVTTVFVTHNQEEAMTMSDRIVVMNDGNFEQIGTPEAVYNQPESVFVGDFMGKSNVFSGRMVRQADDFGVFDTDFGEIAAAADGFTADTSAQLLVRPENLSITRRDEAEPGAENSLHGEVGLVQLIGSVVEYEVETEYGPVTVEVQSSGTIDFERGDEVTVTFDPVDVRTFAESDDSEAPDADETVGVAS</sequence>
<evidence type="ECO:0000313" key="13">
    <source>
        <dbReference type="Proteomes" id="UP001259659"/>
    </source>
</evidence>
<evidence type="ECO:0000256" key="3">
    <source>
        <dbReference type="ARBA" id="ARBA00022505"/>
    </source>
</evidence>
<accession>A0ABU2FFN9</accession>
<evidence type="ECO:0000256" key="10">
    <source>
        <dbReference type="ARBA" id="ARBA00047936"/>
    </source>
</evidence>
<evidence type="ECO:0000256" key="5">
    <source>
        <dbReference type="ARBA" id="ARBA00022840"/>
    </source>
</evidence>
<keyword evidence="13" id="KW-1185">Reference proteome</keyword>
<evidence type="ECO:0000259" key="11">
    <source>
        <dbReference type="PROSITE" id="PS50893"/>
    </source>
</evidence>
<proteinExistence type="inferred from homology"/>
<keyword evidence="3" id="KW-0500">Molybdenum</keyword>
<dbReference type="EC" id="7.3.2.6" evidence="8"/>
<dbReference type="InterPro" id="IPR027417">
    <property type="entry name" value="P-loop_NTPase"/>
</dbReference>
<dbReference type="Gene3D" id="3.40.50.300">
    <property type="entry name" value="P-loop containing nucleotide triphosphate hydrolases"/>
    <property type="match status" value="1"/>
</dbReference>
<keyword evidence="4" id="KW-0547">Nucleotide-binding</keyword>
<evidence type="ECO:0000256" key="9">
    <source>
        <dbReference type="ARBA" id="ARBA00041133"/>
    </source>
</evidence>
<dbReference type="InterPro" id="IPR050093">
    <property type="entry name" value="ABC_SmlMolc_Importer"/>
</dbReference>
<name>A0ABU2FFN9_9EURY</name>
<comment type="catalytic activity">
    <reaction evidence="10">
        <text>tungstate(in) + ATP + H2O = tungstate(out) + ADP + phosphate + H(+)</text>
        <dbReference type="Rhea" id="RHEA:35027"/>
        <dbReference type="ChEBI" id="CHEBI:15377"/>
        <dbReference type="ChEBI" id="CHEBI:15378"/>
        <dbReference type="ChEBI" id="CHEBI:30616"/>
        <dbReference type="ChEBI" id="CHEBI:43474"/>
        <dbReference type="ChEBI" id="CHEBI:46502"/>
        <dbReference type="ChEBI" id="CHEBI:456216"/>
        <dbReference type="EC" id="7.3.2.6"/>
    </reaction>
</comment>
<evidence type="ECO:0000313" key="12">
    <source>
        <dbReference type="EMBL" id="MDS0261075.1"/>
    </source>
</evidence>
<dbReference type="Gene3D" id="2.40.50.100">
    <property type="match status" value="1"/>
</dbReference>
<keyword evidence="5 12" id="KW-0067">ATP-binding</keyword>
<evidence type="ECO:0000256" key="2">
    <source>
        <dbReference type="ARBA" id="ARBA00022448"/>
    </source>
</evidence>
<comment type="subunit">
    <text evidence="7">The complex is composed of two ATP-binding proteins (WtpC), two transmembrane proteins (WtpB) and a solute-binding protein (WtpA).</text>
</comment>
<dbReference type="Pfam" id="PF00005">
    <property type="entry name" value="ABC_tran"/>
    <property type="match status" value="1"/>
</dbReference>
<dbReference type="InterPro" id="IPR003593">
    <property type="entry name" value="AAA+_ATPase"/>
</dbReference>
<organism evidence="12 13">
    <name type="scientific">Haloarcula saliterrae</name>
    <dbReference type="NCBI Taxonomy" id="2950534"/>
    <lineage>
        <taxon>Archaea</taxon>
        <taxon>Methanobacteriati</taxon>
        <taxon>Methanobacteriota</taxon>
        <taxon>Stenosarchaea group</taxon>
        <taxon>Halobacteria</taxon>
        <taxon>Halobacteriales</taxon>
        <taxon>Haloarculaceae</taxon>
        <taxon>Haloarcula</taxon>
    </lineage>
</organism>
<keyword evidence="2" id="KW-0813">Transport</keyword>
<dbReference type="InterPro" id="IPR017871">
    <property type="entry name" value="ABC_transporter-like_CS"/>
</dbReference>
<evidence type="ECO:0000256" key="8">
    <source>
        <dbReference type="ARBA" id="ARBA00039025"/>
    </source>
</evidence>
<dbReference type="InterPro" id="IPR013611">
    <property type="entry name" value="Transp-assoc_OB_typ2"/>
</dbReference>
<dbReference type="InterPro" id="IPR003439">
    <property type="entry name" value="ABC_transporter-like_ATP-bd"/>
</dbReference>
<dbReference type="SUPFAM" id="SSF50331">
    <property type="entry name" value="MOP-like"/>
    <property type="match status" value="1"/>
</dbReference>
<dbReference type="EMBL" id="JAMQON010000005">
    <property type="protein sequence ID" value="MDS0261075.1"/>
    <property type="molecule type" value="Genomic_DNA"/>
</dbReference>
<dbReference type="PANTHER" id="PTHR42781">
    <property type="entry name" value="SPERMIDINE/PUTRESCINE IMPORT ATP-BINDING PROTEIN POTA"/>
    <property type="match status" value="1"/>
</dbReference>
<evidence type="ECO:0000256" key="4">
    <source>
        <dbReference type="ARBA" id="ARBA00022741"/>
    </source>
</evidence>
<feature type="domain" description="ABC transporter" evidence="11">
    <location>
        <begin position="7"/>
        <end position="240"/>
    </location>
</feature>
<dbReference type="GO" id="GO:0005524">
    <property type="term" value="F:ATP binding"/>
    <property type="evidence" value="ECO:0007669"/>
    <property type="project" value="UniProtKB-KW"/>
</dbReference>
<dbReference type="InterPro" id="IPR008995">
    <property type="entry name" value="Mo/tungstate-bd_C_term_dom"/>
</dbReference>
<dbReference type="RefSeq" id="WP_310920867.1">
    <property type="nucleotide sequence ID" value="NZ_JAMQON010000005.1"/>
</dbReference>
<protein>
    <recommendedName>
        <fullName evidence="9">Molybdate/tungstate import ATP-binding protein WtpC</fullName>
        <ecNumber evidence="8">7.3.2.6</ecNumber>
    </recommendedName>
</protein>
<evidence type="ECO:0000256" key="6">
    <source>
        <dbReference type="ARBA" id="ARBA00038307"/>
    </source>
</evidence>
<dbReference type="Pfam" id="PF08402">
    <property type="entry name" value="TOBE_2"/>
    <property type="match status" value="1"/>
</dbReference>
<comment type="similarity">
    <text evidence="6">Belongs to the ABC transporter superfamily. Sulfate/tungstate importer (TC 3.A.1.6) family.</text>
</comment>
<reference evidence="12 13" key="1">
    <citation type="submission" date="2022-06" db="EMBL/GenBank/DDBJ databases">
        <title>Haloarcula sp. a new haloarchaeum isolate from saline soil.</title>
        <authorList>
            <person name="Strakova D."/>
            <person name="Galisteo C."/>
            <person name="Sanchez-Porro C."/>
            <person name="Ventosa A."/>
        </authorList>
    </citation>
    <scope>NUCLEOTIDE SEQUENCE [LARGE SCALE GENOMIC DNA]</scope>
    <source>
        <strain evidence="12 13">S1CR25-12</strain>
    </source>
</reference>
<dbReference type="Proteomes" id="UP001259659">
    <property type="component" value="Unassembled WGS sequence"/>
</dbReference>
<gene>
    <name evidence="12" type="ORF">NDI56_16880</name>
</gene>
<comment type="subcellular location">
    <subcellularLocation>
        <location evidence="1">Cell membrane</location>
        <topology evidence="1">Peripheral membrane protein</topology>
    </subcellularLocation>
</comment>
<dbReference type="PROSITE" id="PS50893">
    <property type="entry name" value="ABC_TRANSPORTER_2"/>
    <property type="match status" value="1"/>
</dbReference>
<dbReference type="PROSITE" id="PS00211">
    <property type="entry name" value="ABC_TRANSPORTER_1"/>
    <property type="match status" value="1"/>
</dbReference>
<evidence type="ECO:0000256" key="1">
    <source>
        <dbReference type="ARBA" id="ARBA00004202"/>
    </source>
</evidence>